<dbReference type="Gene3D" id="3.40.190.10">
    <property type="entry name" value="Periplasmic binding protein-like II"/>
    <property type="match status" value="2"/>
</dbReference>
<feature type="chain" id="PRO_5002962735" evidence="2">
    <location>
        <begin position="25"/>
        <end position="256"/>
    </location>
</feature>
<dbReference type="SUPFAM" id="SSF53850">
    <property type="entry name" value="Periplasmic binding protein-like II"/>
    <property type="match status" value="1"/>
</dbReference>
<dbReference type="AlphaFoldDB" id="C6BS63"/>
<accession>C6BS63</accession>
<dbReference type="eggNOG" id="COG0834">
    <property type="taxonomic scope" value="Bacteria"/>
</dbReference>
<keyword evidence="1 2" id="KW-0732">Signal</keyword>
<evidence type="ECO:0000256" key="1">
    <source>
        <dbReference type="ARBA" id="ARBA00022729"/>
    </source>
</evidence>
<feature type="domain" description="Solute-binding protein family 3/N-terminal" evidence="3">
    <location>
        <begin position="27"/>
        <end position="249"/>
    </location>
</feature>
<dbReference type="InterPro" id="IPR001638">
    <property type="entry name" value="Solute-binding_3/MltF_N"/>
</dbReference>
<evidence type="ECO:0000313" key="4">
    <source>
        <dbReference type="EMBL" id="ACS79539.1"/>
    </source>
</evidence>
<protein>
    <submittedName>
        <fullName evidence="4">Extracellular solute-binding protein family 3</fullName>
    </submittedName>
</protein>
<dbReference type="PANTHER" id="PTHR35936">
    <property type="entry name" value="MEMBRANE-BOUND LYTIC MUREIN TRANSGLYCOSYLASE F"/>
    <property type="match status" value="1"/>
</dbReference>
<keyword evidence="5" id="KW-1185">Reference proteome</keyword>
<dbReference type="STRING" id="526222.Desal_1477"/>
<dbReference type="RefSeq" id="WP_015851357.1">
    <property type="nucleotide sequence ID" value="NC_012881.1"/>
</dbReference>
<reference evidence="4 5" key="1">
    <citation type="submission" date="2009-06" db="EMBL/GenBank/DDBJ databases">
        <title>Complete sequence of Desulfovibrio salexigens DSM 2638.</title>
        <authorList>
            <consortium name="US DOE Joint Genome Institute"/>
            <person name="Lucas S."/>
            <person name="Copeland A."/>
            <person name="Lapidus A."/>
            <person name="Glavina del Rio T."/>
            <person name="Tice H."/>
            <person name="Bruce D."/>
            <person name="Goodwin L."/>
            <person name="Pitluck S."/>
            <person name="Munk A.C."/>
            <person name="Brettin T."/>
            <person name="Detter J.C."/>
            <person name="Han C."/>
            <person name="Tapia R."/>
            <person name="Larimer F."/>
            <person name="Land M."/>
            <person name="Hauser L."/>
            <person name="Kyrpides N."/>
            <person name="Anderson I."/>
            <person name="Wall J.D."/>
            <person name="Arkin A.P."/>
            <person name="Dehal P."/>
            <person name="Chivian D."/>
            <person name="Giles B."/>
            <person name="Hazen T.C."/>
        </authorList>
    </citation>
    <scope>NUCLEOTIDE SEQUENCE [LARGE SCALE GENOMIC DNA]</scope>
    <source>
        <strain evidence="5">ATCC 14822 / DSM 2638 / NCIMB 8403 / VKM B-1763</strain>
    </source>
</reference>
<gene>
    <name evidence="4" type="ordered locus">Desal_1477</name>
</gene>
<dbReference type="Pfam" id="PF00497">
    <property type="entry name" value="SBP_bac_3"/>
    <property type="match status" value="1"/>
</dbReference>
<organism evidence="4 5">
    <name type="scientific">Maridesulfovibrio salexigens (strain ATCC 14822 / DSM 2638 / NCIMB 8403 / VKM B-1763)</name>
    <name type="common">Desulfovibrio salexigens</name>
    <dbReference type="NCBI Taxonomy" id="526222"/>
    <lineage>
        <taxon>Bacteria</taxon>
        <taxon>Pseudomonadati</taxon>
        <taxon>Thermodesulfobacteriota</taxon>
        <taxon>Desulfovibrionia</taxon>
        <taxon>Desulfovibrionales</taxon>
        <taxon>Desulfovibrionaceae</taxon>
        <taxon>Maridesulfovibrio</taxon>
    </lineage>
</organism>
<evidence type="ECO:0000259" key="3">
    <source>
        <dbReference type="SMART" id="SM00062"/>
    </source>
</evidence>
<dbReference type="SMART" id="SM00062">
    <property type="entry name" value="PBPb"/>
    <property type="match status" value="1"/>
</dbReference>
<proteinExistence type="predicted"/>
<name>C6BS63_MARSD</name>
<dbReference type="PANTHER" id="PTHR35936:SF25">
    <property type="entry name" value="ABC TRANSPORTER SUBSTRATE-BINDING PROTEIN"/>
    <property type="match status" value="1"/>
</dbReference>
<feature type="signal peptide" evidence="2">
    <location>
        <begin position="1"/>
        <end position="24"/>
    </location>
</feature>
<evidence type="ECO:0000256" key="2">
    <source>
        <dbReference type="SAM" id="SignalP"/>
    </source>
</evidence>
<dbReference type="Proteomes" id="UP000002601">
    <property type="component" value="Chromosome"/>
</dbReference>
<dbReference type="KEGG" id="dsa:Desal_1477"/>
<dbReference type="OrthoDB" id="5419186at2"/>
<dbReference type="HOGENOM" id="CLU_064076_8_0_7"/>
<sequence length="256" mass="29405">MRYYLKFITISLMATLLLPAYSFAARQLTFATDPFPPYYYEDAGVAKGLQVELAKAVFAKMHTRFDIKFLPWKRALLMAESGKVDGIFGLRKTKERQRWLIYPEEPLMLITSSIFKRIEDPFVYTGIPSLEDKHIGTTKGYTYGTAFDNSTLFHRDEVKDLRHNFLKLMAGRVDLVAGYLTVGNHILKSMNLDDKIVASPIAIHTTPLYVGFTRKPGNGKISQKYSRILKEFKNSKECEEIMKQIRIKKEMPSPCN</sequence>
<dbReference type="EMBL" id="CP001649">
    <property type="protein sequence ID" value="ACS79539.1"/>
    <property type="molecule type" value="Genomic_DNA"/>
</dbReference>
<evidence type="ECO:0000313" key="5">
    <source>
        <dbReference type="Proteomes" id="UP000002601"/>
    </source>
</evidence>